<dbReference type="InParanoid" id="H0EWA4"/>
<organism evidence="1 2">
    <name type="scientific">Glarea lozoyensis (strain ATCC 74030 / MF5533)</name>
    <dbReference type="NCBI Taxonomy" id="1104152"/>
    <lineage>
        <taxon>Eukaryota</taxon>
        <taxon>Fungi</taxon>
        <taxon>Dikarya</taxon>
        <taxon>Ascomycota</taxon>
        <taxon>Pezizomycotina</taxon>
        <taxon>Leotiomycetes</taxon>
        <taxon>Helotiales</taxon>
        <taxon>Helotiaceae</taxon>
        <taxon>Glarea</taxon>
    </lineage>
</organism>
<dbReference type="EMBL" id="AGUE01000205">
    <property type="protein sequence ID" value="EHK97183.1"/>
    <property type="molecule type" value="Genomic_DNA"/>
</dbReference>
<dbReference type="AlphaFoldDB" id="H0EWA4"/>
<dbReference type="HOGENOM" id="CLU_3279602_0_0_1"/>
<gene>
    <name evidence="1" type="ORF">M7I_7067</name>
</gene>
<keyword evidence="2" id="KW-1185">Reference proteome</keyword>
<name>H0EWA4_GLAL7</name>
<evidence type="ECO:0000313" key="2">
    <source>
        <dbReference type="Proteomes" id="UP000005446"/>
    </source>
</evidence>
<accession>H0EWA4</accession>
<proteinExistence type="predicted"/>
<dbReference type="Proteomes" id="UP000005446">
    <property type="component" value="Unassembled WGS sequence"/>
</dbReference>
<comment type="caution">
    <text evidence="1">The sequence shown here is derived from an EMBL/GenBank/DDBJ whole genome shotgun (WGS) entry which is preliminary data.</text>
</comment>
<protein>
    <submittedName>
        <fullName evidence="1">Uncharacterized protein</fullName>
    </submittedName>
</protein>
<sequence>MVKIYQSHNCHNTYACAVVHGVFSQSKHMFVYLHGCALIFE</sequence>
<evidence type="ECO:0000313" key="1">
    <source>
        <dbReference type="EMBL" id="EHK97183.1"/>
    </source>
</evidence>
<reference evidence="1 2" key="1">
    <citation type="journal article" date="2012" name="Eukaryot. Cell">
        <title>Genome sequence of the fungus Glarea lozoyensis: the first genome sequence of a species from the Helotiaceae family.</title>
        <authorList>
            <person name="Youssar L."/>
            <person name="Gruening B.A."/>
            <person name="Erxleben A."/>
            <person name="Guenther S."/>
            <person name="Huettel W."/>
        </authorList>
    </citation>
    <scope>NUCLEOTIDE SEQUENCE [LARGE SCALE GENOMIC DNA]</scope>
    <source>
        <strain evidence="2">ATCC 74030 / MF5533</strain>
    </source>
</reference>